<feature type="active site" description="Proton acceptor; for dehydratase activity" evidence="8">
    <location>
        <position position="3572"/>
    </location>
</feature>
<dbReference type="PROSITE" id="PS00606">
    <property type="entry name" value="KS3_1"/>
    <property type="match status" value="2"/>
</dbReference>
<dbReference type="PROSITE" id="PS52004">
    <property type="entry name" value="KS3_2"/>
    <property type="match status" value="3"/>
</dbReference>
<keyword evidence="14" id="KW-1185">Reference proteome</keyword>
<dbReference type="Pfam" id="PF00698">
    <property type="entry name" value="Acyl_transf_1"/>
    <property type="match status" value="3"/>
</dbReference>
<proteinExistence type="predicted"/>
<reference evidence="14" key="1">
    <citation type="submission" date="2022-12" db="EMBL/GenBank/DDBJ databases">
        <authorList>
            <person name="Mo P."/>
        </authorList>
    </citation>
    <scope>NUCLEOTIDE SEQUENCE [LARGE SCALE GENOMIC DNA]</scope>
    <source>
        <strain evidence="14">HUAS 3-15</strain>
    </source>
</reference>
<dbReference type="PROSITE" id="PS50075">
    <property type="entry name" value="CARRIER"/>
    <property type="match status" value="3"/>
</dbReference>
<evidence type="ECO:0000256" key="8">
    <source>
        <dbReference type="PROSITE-ProRule" id="PRU01363"/>
    </source>
</evidence>
<dbReference type="Pfam" id="PF00109">
    <property type="entry name" value="ketoacyl-synt"/>
    <property type="match status" value="3"/>
</dbReference>
<dbReference type="Gene3D" id="3.40.50.11460">
    <property type="match status" value="1"/>
</dbReference>
<dbReference type="Gene3D" id="3.90.180.10">
    <property type="entry name" value="Medium-chain alcohol dehydrogenases, catalytic domain"/>
    <property type="match status" value="1"/>
</dbReference>
<feature type="domain" description="Carrier" evidence="10">
    <location>
        <begin position="2549"/>
        <end position="2627"/>
    </location>
</feature>
<feature type="domain" description="PKS/mFAS DH" evidence="12">
    <location>
        <begin position="3541"/>
        <end position="3808"/>
    </location>
</feature>
<feature type="region of interest" description="Disordered" evidence="9">
    <location>
        <begin position="4725"/>
        <end position="4751"/>
    </location>
</feature>
<dbReference type="Pfam" id="PF08240">
    <property type="entry name" value="ADH_N"/>
    <property type="match status" value="1"/>
</dbReference>
<dbReference type="RefSeq" id="WP_270148556.1">
    <property type="nucleotide sequence ID" value="NZ_CP115450.1"/>
</dbReference>
<dbReference type="InterPro" id="IPR016036">
    <property type="entry name" value="Malonyl_transacylase_ACP-bd"/>
</dbReference>
<dbReference type="InterPro" id="IPR016035">
    <property type="entry name" value="Acyl_Trfase/lysoPLipase"/>
</dbReference>
<dbReference type="Pfam" id="PF16197">
    <property type="entry name" value="KAsynt_C_assoc"/>
    <property type="match status" value="3"/>
</dbReference>
<dbReference type="Pfam" id="PF13602">
    <property type="entry name" value="ADH_zinc_N_2"/>
    <property type="match status" value="1"/>
</dbReference>
<feature type="region of interest" description="N-terminal hotdog fold" evidence="8">
    <location>
        <begin position="3541"/>
        <end position="3665"/>
    </location>
</feature>
<protein>
    <submittedName>
        <fullName evidence="13">SDR family NAD(P)-dependent oxidoreductase</fullName>
    </submittedName>
</protein>
<dbReference type="InterPro" id="IPR006162">
    <property type="entry name" value="Ppantetheine_attach_site"/>
</dbReference>
<evidence type="ECO:0000256" key="1">
    <source>
        <dbReference type="ARBA" id="ARBA00004792"/>
    </source>
</evidence>
<feature type="compositionally biased region" description="Acidic residues" evidence="9">
    <location>
        <begin position="4740"/>
        <end position="4751"/>
    </location>
</feature>
<dbReference type="InterPro" id="IPR020843">
    <property type="entry name" value="ER"/>
</dbReference>
<dbReference type="CDD" id="cd08956">
    <property type="entry name" value="KR_3_FAS_SDR_x"/>
    <property type="match status" value="2"/>
</dbReference>
<dbReference type="SUPFAM" id="SSF55048">
    <property type="entry name" value="Probable ACP-binding domain of malonyl-CoA ACP transacylase"/>
    <property type="match status" value="3"/>
</dbReference>
<sequence>MNGSVGDFEATDGVIAVIGLSCRFPGADGVEEFWKLLRTGTDAVTEAPADRAGTATGRARGGYLDQVDRFDAAFFGMTAEEADATDPQQRLVLEVGWEALENAGVRPSQTGRLGVFVGAIWDEYGELSRRTGPEGYDRHTAVGVHRSVIANRLSHFLGAGGPSLVVDTGQSSSLVAVHLACESLRRGESELAVAAGVNLLLGPENEELLAAWGGLSPDGVCRTFDARANGFVRGEGAAAVLLKPLAAALADGDTVLATILGGAVNHGGEDSLTTPSAAAQQAVLAAAHRAAGIGPADLQYVELHGTGTPVGDPVEAAALGAGLAGRSMDEPPLVVGSVKTNIGHLEGAAGIAGLVKTVLALRHREIPATLHHELPNPRIPLADLRLDVATELRAWPRPDRTLVAGVSSFGMGGTNCHLVLAEGRTPVEPSGPTAAMPAVPWVLSGHTPAALRAQARRLGALTGADPVDIGHSLVTARAVHAHRAVVVGTDADELFAALRDVAASGTPAGQRPRLGLVFTGQGAQRVAMGRELRAAYPEFAHAFAEVCRHLDPLLGGSLAETIDSGEGLDLTGRTQPALFAVEVALARLLEAWGVRPDVVIGHSVGEVAAAHLAGALELPDACALVAARATLMQALPADRAAMVAVEASEDEVRALLDERSPSADVAEVADIAAVNGPTSVVLSGDSTVVAEIAEQLRARGRRVKRLTVSHAFHSPQMDPMLPEFRRVVAELPFHPPRVPMVSTVTGLPLTAEEIASPDYWARNVRRPVRFADAVRAADATVLLEVGPDAALTGAIADTRPDVPAAATLRAGRGEPVQLLTALGRLYAHGVEVDWPRLFEGTGARRIPLPTYAFQRERHWLGVPRADGPAHEPSRADALRRQLAELPDPEAEVIELVNRTLARVLDTDAAQLDADSTFRDLGLTSVTSVELRDALVTRTGIPLRAGLVFDHPTPRRLAEHLYRSLGTAEASAEAAGAAAPGTAAPGTADDDPIAIVGIGCRFPGGAGSPEELWDLIAGERDVVSAFPTDRGWAPGPVRHGGFLSTATWFDADFFGISPREALGMDPQQRLLLETTWEAFEHAGIDPQSLRGSQTGVYVGATAEEYGPRRHAAPDSLNGFLLTGGSPSVMSGRIAYAFGFTGPALTVDTACSSSLVALHLAAQALRNGECSLGVVGGVTVMSSPGMFVEFSRQGGLAPDGRCKSFSADADGTGWSEGVGVLLVERLSDARRNGHQVLAVVRGSAVNQDGASNGLTAPNGPSQERVIRAALASAGLAASEVDAVEAHGTGTRLGDPIEAEALLATYGGDRSTGQPLYLGSVKSNIGHTQAAAGVAGVIKMVMAMRHGVLPRSLHLDEPTSHVDWDAGAVELLSEAREWSAGERPRRAGVSSFGISGTNAHVIVEEGDPAPVTEPGGQRVGMPVVPWVVSARSPEALRARLEQAVSFAGDPVDAGWSLVTSRSVFAHRAVLLGADREELLSAEPVLADGSGSGVGFLFAGQGGQRVGMGRELYEAFPVFRTAFDEVCAQLGLPVAEAVVSGEGLGRTGMAQPALFALQVAQFRLLSSWGVTPTVLVGHSVGEIAAAHVAGVLDLADACRLVRARAGLMDALPEGGVMVAVEAAEDEVTPLLTEGVGIAAVNSATSVVVSGVEAEVLKVIEGLAGRRTKRLDVSHAFHSPLMEPMLEDFRTVVEGLNFREPQLPAVSSVTGRPVEGEWSQPQYWVEHVSRTVRFADALEVANAGAWVELGPDGVLSALADNAVPVLRKDRSEYRQAVTALAHAFVHGADVDWPALFAPHDPQRVALPTYPFQRERYWLEPVSAGDVSSAGLSETGHPLLAAAVELPDGGLVLTGRISLSSHPWLTDHVVPGGLLLPGAAFVELVVAAGDRVGAPRVEDLTVTSPLALSEHGVALVRVTVSAADAAGRRDVAVHSRTGGGSSTAEDAWTRNASGVLGRASATPSEALDAPGAAAAWPPPGAVEIDAVDVYDRLAEHGYAYGPAFRGLRHLWRAGEEICAEVQLQVRRTDDPFVVHPALLDAALHPWLPGAVRQDGPGVLPFAWQGVEVHATGADRLRVRITPIGPDLVALRLADAEGRPVVTVEALTWRAASAAADPAADHLFHIDWVPVEASAADPGEWAALPWDGDPAELSGPVRPLTVVTVPAGGADVVAATHELTGNALRLVQGWLAEERFADACLVFLLDEGDVTAAGVRGLLRSAATEHPGRFRIVAVDGRPDPAVVPDSAEPELALRDGAVLAPRLARLAPAPDAPEQAFGPEGTVLLTGGTGELGAALARHLVRVHGVRRLLVLSRSGPAAPSAARLRTELAEAGAEATVVACDAADREALAAVLGDLPPEHPLTAVVHAAGVLDDGTVTALTGERLDAVLRPKVDAAWALHEATRELGLTAFVLYSSISAQIGAAGQANYAAANAFLDALAVRRAREGLPATSLAWGLWAPAGGMAESLSGADFARMARTGVLPLPHDTGVGLFDLAVRQDRALVVPMRFDAAAVPAGEVPPLLRGLVRTGAPGRRTAAGGPASTAALPAALSAADREAALVRLVRDATAGVLGHADPEALDVERTFQSLGLDSLTAVELRNGLSTAVGAKLPTTLVFDYPTPRQVADHLLARLGEERTDAASAPAAPVRPDEPIAIVGMACRYPGEVDSPEELWRMVVEGRDVISGFPEDRGWPADLHDPDPDRTGHTYTTGGGFLHGAAEFDAGFFGISPREALGMDPQQRLLLETAWESLERAGIDPAALRGSRTGVFAGQMYHDYAPSVDRMPEELEGILLTGNTGSVLSGRLSYTFGLTGPAITVDTACSSSLVAVHLAAQALRAGECSLALAGGVTVMSTPGTFVEFARQRGLSPDGRCKPFSAGADGTGWSEGVGVLVLERLSDARRHGHRVLAVVRGSAVNQDGASNGLTAPNGPSQQRVIRQALANAGLATQDVDVVEAHGTGTRLGDPIEAEALLATYGQDRPADRPLYLGSVKSNLGHTQAAAGVAGVIKMVMALRDGVLPRSLHADRPSPHVDWASGAVELLADSRPWHEDGIRRAAVSAFGISGTNAHVIIEQAPAEEPAEATEATDRTPPAVVPWVLSARSAAALREQAARLAEWPADEPARVGSSLLGTRSLFEHRAVVVGGAPDELRARLRALAAGEPDRLAVIGERGDQPGDVVFVFPGQGSQWLGMAAELLDTAPVFAESMRACDRVIGELAGWSVLDAVAGNEDAPSLERVDVVQPALFAVMVSLAALWRSLGVTPAAVLGHSQGEIAAAHVAGGLSLTDAARIVVLRSRALTELAGTGGMLSVPLPADEVARALEGWDGRLSVAAVNGPRATVVSGWSEALDGFEAELVAAGVEVRRIPVDYASHSAQVEPLRERLLAELRDLAPVSGDVPMWSTVTGRPHDTAAMDAEYWYENLRRTVRLDDVVGELLATGHGVFVECSPHPVLTVGIRDRAEHADRAGAVVTGSLRRRRGGLDQFLTAAAELFVHGVPVDWTCCFEGSGGPAVELPTYPFQRERYWLDPVGPDTDVSAAGLAGSGHPLIGAAVDLPDGALVLTGRLTRAAVPWLADHTVFDRVLLPGTAFAELLTAIGDRVGAPCLEEVTITAPLVVPERGGVLVRAVVSPADEEGRRQVTVHSRPETEAAAPPWSDHVEAVLGTVGGAPVELRAWPPTGAVEVDLDGAYERLAADGFRYGPSFQGLTRLWRHGAELYAEAGLDAADADGHLVHPGLFDSALHPLLLADDREGGLPFAWRGVRVHASGATRIRVRLSPAGPDAVSVAVADGTGAPVLTVDSLVLRPAAREALAAAAGAPDALHLVELVPLRPGPGEPDAGDWAVLGEPPAWWPAEQDAPVTHADPAAVAAADHRPAVVLAPVAVPDGPDPADRARRAVHRTLELLRDWLADDRLEGTELVVVTADALAADLAQSGVWGLLASAQTENPGRFRLIDLDGEAAARLLPTALASGEPQLVLRGAELFVPRLVPAASRPALPVPDAPAWRLEIPEAGTLDSLALVPADAADRPLEAGQVRVAVRAGGLNFRDVLMALGMYPGRIVLGSEGAGIVTEVGPGVTEFAPGDRVLGMFFHAFGPVAVADRRMIAPMPEGWTFAEAASVPVVHLTAYYGLVDLAGLKAGERVLIHAATGGVGMAAVQLARHLGAEVYGTTSPAKQAVLRDLGLDEAHRASSRSLDFEERIRTATDGRGVDVVLNSLAREYVDASLRLTVPGGRFVEMGKTDIRAADDVARDHAGVAYRAYDLVDAGPERIGQMLREVLELFRAGALTLSPVRAWDVRRAKDAFRHLREARHVGKNVLTMTPALDPDGTVLITGATGLLGTLLARHLVHHHGVRHLLLVSRSGPAARGIDDLVAELTAAGAQVTVVGADIADRAALAGVLDGIPAEHPLTAVVHAAGVLDDGVLTALTPEQVDRVLRPKIDAAWHLHELTRDLDLAAFVLYSSIAGVNGAPGQANYAAANTFLDALGRHRAARGQAATSLAWGLWEDASGMTGHLAEADRARMVRSGLVPMGSAEGLALFDAALSAGEPVVVPARLDTRALRAEPAAVPAPLRDLVRTTVVRRAAATGDGGAESLVARLTRLPAAERRSTLLDLVTAQVAAVLGHTDPALVRDARAFKELGVDSLTAVELRNRLAALTGLRIPATMVFDHPSPALVADHLLGRLDLPDPEEEPVLAGLRAVGDHLPDLLGDETARQRVADRLRELLDAVAGPAAAGPGSGAVADGEPDTDLDTATDDELFALVDQERP</sequence>
<dbReference type="InterPro" id="IPR001227">
    <property type="entry name" value="Ac_transferase_dom_sf"/>
</dbReference>
<dbReference type="InterPro" id="IPR042104">
    <property type="entry name" value="PKS_dehydratase_sf"/>
</dbReference>
<dbReference type="InterPro" id="IPR049552">
    <property type="entry name" value="PKS_DH_N"/>
</dbReference>
<dbReference type="SUPFAM" id="SSF47336">
    <property type="entry name" value="ACP-like"/>
    <property type="match status" value="3"/>
</dbReference>
<dbReference type="PROSITE" id="PS52019">
    <property type="entry name" value="PKS_MFAS_DH"/>
    <property type="match status" value="2"/>
</dbReference>
<dbReference type="Gene3D" id="3.40.50.720">
    <property type="entry name" value="NAD(P)-binding Rossmann-like Domain"/>
    <property type="match status" value="2"/>
</dbReference>
<dbReference type="InterPro" id="IPR011032">
    <property type="entry name" value="GroES-like_sf"/>
</dbReference>
<keyword evidence="3" id="KW-0597">Phosphoprotein</keyword>
<feature type="domain" description="Ketosynthase family 3 (KS3)" evidence="11">
    <location>
        <begin position="2645"/>
        <end position="3069"/>
    </location>
</feature>
<feature type="active site" description="Proton donor; for dehydratase activity" evidence="8">
    <location>
        <position position="2034"/>
    </location>
</feature>
<accession>A0ABY7QB94</accession>
<dbReference type="InterPro" id="IPR014030">
    <property type="entry name" value="Ketoacyl_synth_N"/>
</dbReference>
<dbReference type="InterPro" id="IPR050091">
    <property type="entry name" value="PKS_NRPS_Biosynth_Enz"/>
</dbReference>
<dbReference type="InterPro" id="IPR032821">
    <property type="entry name" value="PKS_assoc"/>
</dbReference>
<evidence type="ECO:0000313" key="13">
    <source>
        <dbReference type="EMBL" id="WBP90018.1"/>
    </source>
</evidence>
<feature type="region of interest" description="C-terminal hotdog fold" evidence="8">
    <location>
        <begin position="3676"/>
        <end position="3808"/>
    </location>
</feature>
<dbReference type="SUPFAM" id="SSF53901">
    <property type="entry name" value="Thiolase-like"/>
    <property type="match status" value="3"/>
</dbReference>
<dbReference type="InterPro" id="IPR009081">
    <property type="entry name" value="PP-bd_ACP"/>
</dbReference>
<dbReference type="EMBL" id="CP115450">
    <property type="protein sequence ID" value="WBP90018.1"/>
    <property type="molecule type" value="Genomic_DNA"/>
</dbReference>
<dbReference type="Pfam" id="PF02801">
    <property type="entry name" value="Ketoacyl-synt_C"/>
    <property type="match status" value="3"/>
</dbReference>
<dbReference type="InterPro" id="IPR014043">
    <property type="entry name" value="Acyl_transferase_dom"/>
</dbReference>
<dbReference type="InterPro" id="IPR020806">
    <property type="entry name" value="PKS_PP-bd"/>
</dbReference>
<evidence type="ECO:0000259" key="10">
    <source>
        <dbReference type="PROSITE" id="PS50075"/>
    </source>
</evidence>
<evidence type="ECO:0000313" key="14">
    <source>
        <dbReference type="Proteomes" id="UP001212821"/>
    </source>
</evidence>
<feature type="domain" description="Ketosynthase family 3 (KS3)" evidence="11">
    <location>
        <begin position="12"/>
        <end position="422"/>
    </location>
</feature>
<comment type="pathway">
    <text evidence="1">Antibiotic biosynthesis.</text>
</comment>
<dbReference type="Pfam" id="PF08659">
    <property type="entry name" value="KR"/>
    <property type="match status" value="2"/>
</dbReference>
<dbReference type="InterPro" id="IPR036736">
    <property type="entry name" value="ACP-like_sf"/>
</dbReference>
<feature type="domain" description="Carrier" evidence="10">
    <location>
        <begin position="4604"/>
        <end position="4679"/>
    </location>
</feature>
<dbReference type="SMART" id="SM00829">
    <property type="entry name" value="PKS_ER"/>
    <property type="match status" value="1"/>
</dbReference>
<keyword evidence="6" id="KW-0511">Multifunctional enzyme</keyword>
<dbReference type="CDD" id="cd05195">
    <property type="entry name" value="enoyl_red"/>
    <property type="match status" value="1"/>
</dbReference>
<dbReference type="InterPro" id="IPR036291">
    <property type="entry name" value="NAD(P)-bd_dom_sf"/>
</dbReference>
<evidence type="ECO:0000256" key="5">
    <source>
        <dbReference type="ARBA" id="ARBA00023194"/>
    </source>
</evidence>
<dbReference type="InterPro" id="IPR020807">
    <property type="entry name" value="PKS_DH"/>
</dbReference>
<keyword evidence="4" id="KW-0808">Transferase</keyword>
<keyword evidence="7" id="KW-0012">Acyltransferase</keyword>
<feature type="active site" description="Proton acceptor; for dehydratase activity" evidence="8">
    <location>
        <position position="1862"/>
    </location>
</feature>
<gene>
    <name evidence="13" type="ORF">O1G21_32010</name>
</gene>
<dbReference type="InterPro" id="IPR013968">
    <property type="entry name" value="PKS_KR"/>
</dbReference>
<dbReference type="InterPro" id="IPR049900">
    <property type="entry name" value="PKS_mFAS_DH"/>
</dbReference>
<feature type="region of interest" description="N-terminal hotdog fold" evidence="8">
    <location>
        <begin position="1831"/>
        <end position="1957"/>
    </location>
</feature>
<feature type="compositionally biased region" description="Low complexity" evidence="9">
    <location>
        <begin position="4725"/>
        <end position="4739"/>
    </location>
</feature>
<dbReference type="SMART" id="SM01294">
    <property type="entry name" value="PKS_PP_betabranch"/>
    <property type="match status" value="3"/>
</dbReference>
<dbReference type="SMART" id="SM00823">
    <property type="entry name" value="PKS_PP"/>
    <property type="match status" value="3"/>
</dbReference>
<dbReference type="SMART" id="SM00825">
    <property type="entry name" value="PKS_KS"/>
    <property type="match status" value="3"/>
</dbReference>
<evidence type="ECO:0000256" key="4">
    <source>
        <dbReference type="ARBA" id="ARBA00022679"/>
    </source>
</evidence>
<feature type="domain" description="PKS/mFAS DH" evidence="12">
    <location>
        <begin position="1831"/>
        <end position="2111"/>
    </location>
</feature>
<dbReference type="SUPFAM" id="SSF51735">
    <property type="entry name" value="NAD(P)-binding Rossmann-fold domains"/>
    <property type="match status" value="5"/>
</dbReference>
<dbReference type="Gene3D" id="3.10.129.110">
    <property type="entry name" value="Polyketide synthase dehydratase"/>
    <property type="match status" value="2"/>
</dbReference>
<dbReference type="SMART" id="SM00822">
    <property type="entry name" value="PKS_KR"/>
    <property type="match status" value="2"/>
</dbReference>
<feature type="active site" description="Proton donor; for dehydratase activity" evidence="8">
    <location>
        <position position="3734"/>
    </location>
</feature>
<dbReference type="PROSITE" id="PS00012">
    <property type="entry name" value="PHOSPHOPANTETHEINE"/>
    <property type="match status" value="2"/>
</dbReference>
<keyword evidence="2" id="KW-0596">Phosphopantetheine</keyword>
<evidence type="ECO:0000256" key="3">
    <source>
        <dbReference type="ARBA" id="ARBA00022553"/>
    </source>
</evidence>
<keyword evidence="5" id="KW-0045">Antibiotic biosynthesis</keyword>
<dbReference type="Gene3D" id="1.10.1200.10">
    <property type="entry name" value="ACP-like"/>
    <property type="match status" value="3"/>
</dbReference>
<dbReference type="Pfam" id="PF22953">
    <property type="entry name" value="SpnB_Rossmann"/>
    <property type="match status" value="1"/>
</dbReference>
<dbReference type="PANTHER" id="PTHR43775">
    <property type="entry name" value="FATTY ACID SYNTHASE"/>
    <property type="match status" value="1"/>
</dbReference>
<evidence type="ECO:0000259" key="12">
    <source>
        <dbReference type="PROSITE" id="PS52019"/>
    </source>
</evidence>
<dbReference type="InterPro" id="IPR016039">
    <property type="entry name" value="Thiolase-like"/>
</dbReference>
<feature type="domain" description="Ketosynthase family 3 (KS3)" evidence="11">
    <location>
        <begin position="989"/>
        <end position="1402"/>
    </location>
</feature>
<dbReference type="SUPFAM" id="SSF52151">
    <property type="entry name" value="FabD/lysophospholipase-like"/>
    <property type="match status" value="3"/>
</dbReference>
<evidence type="ECO:0000256" key="6">
    <source>
        <dbReference type="ARBA" id="ARBA00023268"/>
    </source>
</evidence>
<dbReference type="InterPro" id="IPR049551">
    <property type="entry name" value="PKS_DH_C"/>
</dbReference>
<evidence type="ECO:0000256" key="7">
    <source>
        <dbReference type="ARBA" id="ARBA00023315"/>
    </source>
</evidence>
<dbReference type="Gene3D" id="3.40.366.10">
    <property type="entry name" value="Malonyl-Coenzyme A Acyl Carrier Protein, domain 2"/>
    <property type="match status" value="3"/>
</dbReference>
<dbReference type="InterPro" id="IPR014031">
    <property type="entry name" value="Ketoacyl_synth_C"/>
</dbReference>
<dbReference type="Pfam" id="PF21089">
    <property type="entry name" value="PKS_DH_N"/>
    <property type="match status" value="2"/>
</dbReference>
<dbReference type="PANTHER" id="PTHR43775:SF51">
    <property type="entry name" value="INACTIVE PHENOLPHTHIOCEROL SYNTHESIS POLYKETIDE SYNTHASE TYPE I PKS1-RELATED"/>
    <property type="match status" value="1"/>
</dbReference>
<dbReference type="SMART" id="SM00826">
    <property type="entry name" value="PKS_DH"/>
    <property type="match status" value="2"/>
</dbReference>
<dbReference type="Pfam" id="PF00550">
    <property type="entry name" value="PP-binding"/>
    <property type="match status" value="3"/>
</dbReference>
<dbReference type="Gene3D" id="3.30.70.3290">
    <property type="match status" value="3"/>
</dbReference>
<dbReference type="InterPro" id="IPR018201">
    <property type="entry name" value="Ketoacyl_synth_AS"/>
</dbReference>
<dbReference type="InterPro" id="IPR057326">
    <property type="entry name" value="KR_dom"/>
</dbReference>
<name>A0ABY7QB94_9ACTN</name>
<dbReference type="InterPro" id="IPR055123">
    <property type="entry name" value="SpnB-like_Rossmann"/>
</dbReference>
<dbReference type="SUPFAM" id="SSF50129">
    <property type="entry name" value="GroES-like"/>
    <property type="match status" value="1"/>
</dbReference>
<dbReference type="InterPro" id="IPR013154">
    <property type="entry name" value="ADH-like_N"/>
</dbReference>
<dbReference type="InterPro" id="IPR020841">
    <property type="entry name" value="PKS_Beta-ketoAc_synthase_dom"/>
</dbReference>
<dbReference type="Proteomes" id="UP001212821">
    <property type="component" value="Chromosome"/>
</dbReference>
<dbReference type="SMART" id="SM00827">
    <property type="entry name" value="PKS_AT"/>
    <property type="match status" value="3"/>
</dbReference>
<evidence type="ECO:0000256" key="2">
    <source>
        <dbReference type="ARBA" id="ARBA00022450"/>
    </source>
</evidence>
<organism evidence="13 14">
    <name type="scientific">Kitasatospora cathayae</name>
    <dbReference type="NCBI Taxonomy" id="3004092"/>
    <lineage>
        <taxon>Bacteria</taxon>
        <taxon>Bacillati</taxon>
        <taxon>Actinomycetota</taxon>
        <taxon>Actinomycetes</taxon>
        <taxon>Kitasatosporales</taxon>
        <taxon>Streptomycetaceae</taxon>
        <taxon>Kitasatospora</taxon>
    </lineage>
</organism>
<evidence type="ECO:0000259" key="11">
    <source>
        <dbReference type="PROSITE" id="PS52004"/>
    </source>
</evidence>
<dbReference type="Pfam" id="PF14765">
    <property type="entry name" value="PS-DH"/>
    <property type="match status" value="2"/>
</dbReference>
<feature type="region of interest" description="C-terminal hotdog fold" evidence="8">
    <location>
        <begin position="1975"/>
        <end position="2111"/>
    </location>
</feature>
<dbReference type="CDD" id="cd00833">
    <property type="entry name" value="PKS"/>
    <property type="match status" value="3"/>
</dbReference>
<dbReference type="Gene3D" id="3.40.47.10">
    <property type="match status" value="3"/>
</dbReference>
<feature type="domain" description="Carrier" evidence="10">
    <location>
        <begin position="887"/>
        <end position="964"/>
    </location>
</feature>
<evidence type="ECO:0000256" key="9">
    <source>
        <dbReference type="SAM" id="MobiDB-lite"/>
    </source>
</evidence>